<evidence type="ECO:0000313" key="1">
    <source>
        <dbReference type="EMBL" id="KAJ0189988.1"/>
    </source>
</evidence>
<name>A0A9R1UMI2_LACSA</name>
<protein>
    <submittedName>
        <fullName evidence="1">Uncharacterized protein</fullName>
    </submittedName>
</protein>
<dbReference type="Proteomes" id="UP000235145">
    <property type="component" value="Unassembled WGS sequence"/>
</dbReference>
<sequence>MSDIGFLIANKYGVIVYFLDKQGSSTYFPLWHGPEDISHHRSIVITFVYNDHYVKVDLQESHPMPTVLSLWHHHISQRAVGWDILYNVRLNAYISPNALRRMWSFLPILGPTPLVLQTSAKSHPMVFYASITKTTNIHTTLLR</sequence>
<reference evidence="1 2" key="1">
    <citation type="journal article" date="2017" name="Nat. Commun.">
        <title>Genome assembly with in vitro proximity ligation data and whole-genome triplication in lettuce.</title>
        <authorList>
            <person name="Reyes-Chin-Wo S."/>
            <person name="Wang Z."/>
            <person name="Yang X."/>
            <person name="Kozik A."/>
            <person name="Arikit S."/>
            <person name="Song C."/>
            <person name="Xia L."/>
            <person name="Froenicke L."/>
            <person name="Lavelle D.O."/>
            <person name="Truco M.J."/>
            <person name="Xia R."/>
            <person name="Zhu S."/>
            <person name="Xu C."/>
            <person name="Xu H."/>
            <person name="Xu X."/>
            <person name="Cox K."/>
            <person name="Korf I."/>
            <person name="Meyers B.C."/>
            <person name="Michelmore R.W."/>
        </authorList>
    </citation>
    <scope>NUCLEOTIDE SEQUENCE [LARGE SCALE GENOMIC DNA]</scope>
    <source>
        <strain evidence="2">cv. Salinas</strain>
        <tissue evidence="1">Seedlings</tissue>
    </source>
</reference>
<gene>
    <name evidence="1" type="ORF">LSAT_V11C800452950</name>
</gene>
<organism evidence="1 2">
    <name type="scientific">Lactuca sativa</name>
    <name type="common">Garden lettuce</name>
    <dbReference type="NCBI Taxonomy" id="4236"/>
    <lineage>
        <taxon>Eukaryota</taxon>
        <taxon>Viridiplantae</taxon>
        <taxon>Streptophyta</taxon>
        <taxon>Embryophyta</taxon>
        <taxon>Tracheophyta</taxon>
        <taxon>Spermatophyta</taxon>
        <taxon>Magnoliopsida</taxon>
        <taxon>eudicotyledons</taxon>
        <taxon>Gunneridae</taxon>
        <taxon>Pentapetalae</taxon>
        <taxon>asterids</taxon>
        <taxon>campanulids</taxon>
        <taxon>Asterales</taxon>
        <taxon>Asteraceae</taxon>
        <taxon>Cichorioideae</taxon>
        <taxon>Cichorieae</taxon>
        <taxon>Lactucinae</taxon>
        <taxon>Lactuca</taxon>
    </lineage>
</organism>
<evidence type="ECO:0000313" key="2">
    <source>
        <dbReference type="Proteomes" id="UP000235145"/>
    </source>
</evidence>
<comment type="caution">
    <text evidence="1">The sequence shown here is derived from an EMBL/GenBank/DDBJ whole genome shotgun (WGS) entry which is preliminary data.</text>
</comment>
<keyword evidence="2" id="KW-1185">Reference proteome</keyword>
<proteinExistence type="predicted"/>
<dbReference type="AlphaFoldDB" id="A0A9R1UMI2"/>
<dbReference type="EMBL" id="NBSK02000008">
    <property type="protein sequence ID" value="KAJ0189988.1"/>
    <property type="molecule type" value="Genomic_DNA"/>
</dbReference>
<accession>A0A9R1UMI2</accession>